<dbReference type="PANTHER" id="PTHR23155">
    <property type="entry name" value="DISEASE RESISTANCE PROTEIN RP"/>
    <property type="match status" value="1"/>
</dbReference>
<keyword evidence="2" id="KW-0611">Plant defense</keyword>
<dbReference type="AlphaFoldDB" id="A0A5J9SJD5"/>
<dbReference type="InterPro" id="IPR044974">
    <property type="entry name" value="Disease_R_plants"/>
</dbReference>
<keyword evidence="1" id="KW-0677">Repeat</keyword>
<dbReference type="Gramene" id="TVT99086">
    <property type="protein sequence ID" value="TVT99086"/>
    <property type="gene ID" value="EJB05_55572"/>
</dbReference>
<dbReference type="InterPro" id="IPR058922">
    <property type="entry name" value="WHD_DRP"/>
</dbReference>
<dbReference type="EMBL" id="RWGY01000766">
    <property type="protein sequence ID" value="TVT99086.1"/>
    <property type="molecule type" value="Genomic_DNA"/>
</dbReference>
<reference evidence="5 6" key="1">
    <citation type="journal article" date="2019" name="Sci. Rep.">
        <title>A high-quality genome of Eragrostis curvula grass provides insights into Poaceae evolution and supports new strategies to enhance forage quality.</title>
        <authorList>
            <person name="Carballo J."/>
            <person name="Santos B.A.C.M."/>
            <person name="Zappacosta D."/>
            <person name="Garbus I."/>
            <person name="Selva J.P."/>
            <person name="Gallo C.A."/>
            <person name="Diaz A."/>
            <person name="Albertini E."/>
            <person name="Caccamo M."/>
            <person name="Echenique V."/>
        </authorList>
    </citation>
    <scope>NUCLEOTIDE SEQUENCE [LARGE SCALE GENOMIC DNA]</scope>
    <source>
        <strain evidence="6">cv. Victoria</strain>
        <tissue evidence="5">Leaf</tissue>
    </source>
</reference>
<proteinExistence type="predicted"/>
<dbReference type="GO" id="GO:0043531">
    <property type="term" value="F:ADP binding"/>
    <property type="evidence" value="ECO:0007669"/>
    <property type="project" value="InterPro"/>
</dbReference>
<feature type="non-terminal residue" evidence="5">
    <location>
        <position position="1"/>
    </location>
</feature>
<dbReference type="InterPro" id="IPR027417">
    <property type="entry name" value="P-loop_NTPase"/>
</dbReference>
<name>A0A5J9SJD5_9POAL</name>
<evidence type="ECO:0000256" key="1">
    <source>
        <dbReference type="ARBA" id="ARBA00022737"/>
    </source>
</evidence>
<sequence>MHLSYLTRCLCFDDPFWFGRFLVVIDDLQELGVWYDIQSAFPEAHTGSRVIVNTSIGSVAAACSHERYIYRMRGLCYSDAENLFWERVERRKTRAPSLVYALEDTLRKCGGLPIALVSAANNLCREGENLLPGAPGAFDEMNRLLIQCYESLPDNGHRMCLLSLSTFPQGHLIRRKRLVRRWIAEGLAVGDGELSAEQVAGDRFDKLIDRSIVEPVLIGNNSKFKGCQVLGVIKDFIVKKSVLEEFGTLIQNDRILLPNKKGAHPVRRLSVHGGTAHSEKVAKGIGLDRVRSLTICNTVPFDFQECWLLRVLDLECCQGVDKRILRMICRLVFLKYLSLRGSDVYKISKKIKKLECLEMLDIRETRVESLPIEVLMLPRLVYLFGHFELPGQLKDETTRSKLLAFFSEKSRLHTLSGFIMVENNGFEPIMLRMRSLRKVKIWCKHPVTTHSGHLLASSLQKRLAGSNALESISINFGNESINFLNNMRAPCALTGSIKLWGRLESLPSFMTSHETTLSELQLSSTGLTIEALSLLQNLRRLLYLKLVEYGEGLFGDCFVVQNGGFPSLLRLCFEAPKLPQIHICKGGMSSLTSLHLLCPEFASSSNNFNGIEHLQHLNELILHPSVSLEILYAWKEETRSHINKPKVTR</sequence>
<dbReference type="InterPro" id="IPR036388">
    <property type="entry name" value="WH-like_DNA-bd_sf"/>
</dbReference>
<keyword evidence="6" id="KW-1185">Reference proteome</keyword>
<dbReference type="SUPFAM" id="SSF52540">
    <property type="entry name" value="P-loop containing nucleoside triphosphate hydrolases"/>
    <property type="match status" value="1"/>
</dbReference>
<dbReference type="SUPFAM" id="SSF52058">
    <property type="entry name" value="L domain-like"/>
    <property type="match status" value="1"/>
</dbReference>
<evidence type="ECO:0000313" key="6">
    <source>
        <dbReference type="Proteomes" id="UP000324897"/>
    </source>
</evidence>
<dbReference type="InterPro" id="IPR055414">
    <property type="entry name" value="LRR_R13L4/SHOC2-like"/>
</dbReference>
<feature type="domain" description="Disease resistance R13L4/SHOC-2-like LRR" evidence="4">
    <location>
        <begin position="290"/>
        <end position="623"/>
    </location>
</feature>
<dbReference type="OrthoDB" id="655162at2759"/>
<comment type="caution">
    <text evidence="5">The sequence shown here is derived from an EMBL/GenBank/DDBJ whole genome shotgun (WGS) entry which is preliminary data.</text>
</comment>
<feature type="domain" description="Disease resistance protein winged helix" evidence="3">
    <location>
        <begin position="167"/>
        <end position="237"/>
    </location>
</feature>
<accession>A0A5J9SJD5</accession>
<dbReference type="PANTHER" id="PTHR23155:SF1227">
    <property type="entry name" value="OS11G0462500 PROTEIN"/>
    <property type="match status" value="1"/>
</dbReference>
<dbReference type="Gene3D" id="1.10.10.10">
    <property type="entry name" value="Winged helix-like DNA-binding domain superfamily/Winged helix DNA-binding domain"/>
    <property type="match status" value="1"/>
</dbReference>
<dbReference type="GO" id="GO:0098542">
    <property type="term" value="P:defense response to other organism"/>
    <property type="evidence" value="ECO:0007669"/>
    <property type="project" value="TreeGrafter"/>
</dbReference>
<dbReference type="Gene3D" id="3.80.10.10">
    <property type="entry name" value="Ribonuclease Inhibitor"/>
    <property type="match status" value="1"/>
</dbReference>
<dbReference type="Pfam" id="PF23598">
    <property type="entry name" value="LRR_14"/>
    <property type="match status" value="1"/>
</dbReference>
<dbReference type="Pfam" id="PF23559">
    <property type="entry name" value="WHD_DRP"/>
    <property type="match status" value="1"/>
</dbReference>
<dbReference type="Proteomes" id="UP000324897">
    <property type="component" value="Unassembled WGS sequence"/>
</dbReference>
<dbReference type="InterPro" id="IPR032675">
    <property type="entry name" value="LRR_dom_sf"/>
</dbReference>
<gene>
    <name evidence="5" type="ORF">EJB05_55572</name>
</gene>
<organism evidence="5 6">
    <name type="scientific">Eragrostis curvula</name>
    <name type="common">weeping love grass</name>
    <dbReference type="NCBI Taxonomy" id="38414"/>
    <lineage>
        <taxon>Eukaryota</taxon>
        <taxon>Viridiplantae</taxon>
        <taxon>Streptophyta</taxon>
        <taxon>Embryophyta</taxon>
        <taxon>Tracheophyta</taxon>
        <taxon>Spermatophyta</taxon>
        <taxon>Magnoliopsida</taxon>
        <taxon>Liliopsida</taxon>
        <taxon>Poales</taxon>
        <taxon>Poaceae</taxon>
        <taxon>PACMAD clade</taxon>
        <taxon>Chloridoideae</taxon>
        <taxon>Eragrostideae</taxon>
        <taxon>Eragrostidinae</taxon>
        <taxon>Eragrostis</taxon>
    </lineage>
</organism>
<evidence type="ECO:0000259" key="4">
    <source>
        <dbReference type="Pfam" id="PF23598"/>
    </source>
</evidence>
<evidence type="ECO:0000313" key="5">
    <source>
        <dbReference type="EMBL" id="TVT99086.1"/>
    </source>
</evidence>
<protein>
    <submittedName>
        <fullName evidence="5">Uncharacterized protein</fullName>
    </submittedName>
</protein>
<evidence type="ECO:0000256" key="2">
    <source>
        <dbReference type="ARBA" id="ARBA00022821"/>
    </source>
</evidence>
<evidence type="ECO:0000259" key="3">
    <source>
        <dbReference type="Pfam" id="PF23559"/>
    </source>
</evidence>